<evidence type="ECO:0000313" key="7">
    <source>
        <dbReference type="EMBL" id="CAB4726842.1"/>
    </source>
</evidence>
<evidence type="ECO:0000313" key="8">
    <source>
        <dbReference type="EMBL" id="CAB4896192.1"/>
    </source>
</evidence>
<sequence>MLLPQLEDLPVTTKTRVLVRVDSNVPMHNNEVTDDLRLSTVLPTIRWLRDQGAVVILAGHLGRPKGQIDYHYDPSDPLSINPVAQRLATLLESPVTVLPGITGEAIQKKIAQSDSGSVLMLENLRFDAGETANSPSFSAGLSALADVYVNEAFGASHRAHASIVGPPRELVSAAGYLLEQEVAQLSEMIGKPKRPFVAILGGSKVSDKLGVIKALLERCDLILVGGAMAFTFAVANGGQVGGSLVESDMVDKCRELLLSGRIEIPTDVVAAQTMSEDAEVGIFPVDSIPDEMSGFDIGPDTVQSFSDRIAQAQTVLWNGPMGVFEIPLFASGTRGVAEAVASCAGRTVVGGGDSAAAVRQMGLAERIDHVSTGGGASLEFLEKGDLPGLVALRNAPTST</sequence>
<dbReference type="GO" id="GO:0004618">
    <property type="term" value="F:phosphoglycerate kinase activity"/>
    <property type="evidence" value="ECO:0007669"/>
    <property type="project" value="UniProtKB-EC"/>
</dbReference>
<gene>
    <name evidence="7" type="ORF">UFOPK2683_01033</name>
    <name evidence="8" type="ORF">UFOPK3605_00212</name>
    <name evidence="9" type="ORF">UFOPK3897_00243</name>
    <name evidence="10" type="ORF">UFOPK4121_00923</name>
</gene>
<dbReference type="EMBL" id="CAFBOF010000002">
    <property type="protein sequence ID" value="CAB4969283.1"/>
    <property type="molecule type" value="Genomic_DNA"/>
</dbReference>
<comment type="catalytic activity">
    <reaction evidence="1">
        <text>(2R)-3-phosphoglycerate + ATP = (2R)-3-phospho-glyceroyl phosphate + ADP</text>
        <dbReference type="Rhea" id="RHEA:14801"/>
        <dbReference type="ChEBI" id="CHEBI:30616"/>
        <dbReference type="ChEBI" id="CHEBI:57604"/>
        <dbReference type="ChEBI" id="CHEBI:58272"/>
        <dbReference type="ChEBI" id="CHEBI:456216"/>
        <dbReference type="EC" id="2.7.2.3"/>
    </reaction>
</comment>
<dbReference type="InterPro" id="IPR001576">
    <property type="entry name" value="Phosphoglycerate_kinase"/>
</dbReference>
<dbReference type="GO" id="GO:0005524">
    <property type="term" value="F:ATP binding"/>
    <property type="evidence" value="ECO:0007669"/>
    <property type="project" value="UniProtKB-KW"/>
</dbReference>
<dbReference type="GO" id="GO:0006094">
    <property type="term" value="P:gluconeogenesis"/>
    <property type="evidence" value="ECO:0007669"/>
    <property type="project" value="TreeGrafter"/>
</dbReference>
<dbReference type="GO" id="GO:0005829">
    <property type="term" value="C:cytosol"/>
    <property type="evidence" value="ECO:0007669"/>
    <property type="project" value="TreeGrafter"/>
</dbReference>
<protein>
    <recommendedName>
        <fullName evidence="2">phosphoglycerate kinase</fullName>
        <ecNumber evidence="2">2.7.2.3</ecNumber>
    </recommendedName>
</protein>
<dbReference type="PANTHER" id="PTHR11406:SF23">
    <property type="entry name" value="PHOSPHOGLYCERATE KINASE 1, CHLOROPLASTIC-RELATED"/>
    <property type="match status" value="1"/>
</dbReference>
<dbReference type="GO" id="GO:0006096">
    <property type="term" value="P:glycolytic process"/>
    <property type="evidence" value="ECO:0007669"/>
    <property type="project" value="InterPro"/>
</dbReference>
<dbReference type="InterPro" id="IPR015911">
    <property type="entry name" value="Phosphoglycerate_kinase_CS"/>
</dbReference>
<dbReference type="SUPFAM" id="SSF53748">
    <property type="entry name" value="Phosphoglycerate kinase"/>
    <property type="match status" value="1"/>
</dbReference>
<evidence type="ECO:0000313" key="9">
    <source>
        <dbReference type="EMBL" id="CAB4969283.1"/>
    </source>
</evidence>
<dbReference type="InterPro" id="IPR015824">
    <property type="entry name" value="Phosphoglycerate_kinase_N"/>
</dbReference>
<dbReference type="PROSITE" id="PS00111">
    <property type="entry name" value="PGLYCERATE_KINASE"/>
    <property type="match status" value="1"/>
</dbReference>
<evidence type="ECO:0000256" key="2">
    <source>
        <dbReference type="ARBA" id="ARBA00013061"/>
    </source>
</evidence>
<evidence type="ECO:0000313" key="10">
    <source>
        <dbReference type="EMBL" id="CAB5025416.1"/>
    </source>
</evidence>
<accession>A0A6J7R9M6</accession>
<dbReference type="EC" id="2.7.2.3" evidence="2"/>
<keyword evidence="3" id="KW-0808">Transferase</keyword>
<dbReference type="Gene3D" id="3.40.50.1260">
    <property type="entry name" value="Phosphoglycerate kinase, N-terminal domain"/>
    <property type="match status" value="2"/>
</dbReference>
<evidence type="ECO:0000256" key="6">
    <source>
        <dbReference type="ARBA" id="ARBA00022840"/>
    </source>
</evidence>
<dbReference type="InterPro" id="IPR036043">
    <property type="entry name" value="Phosphoglycerate_kinase_sf"/>
</dbReference>
<dbReference type="AlphaFoldDB" id="A0A6J7R9M6"/>
<dbReference type="FunFam" id="3.40.50.1260:FF:000001">
    <property type="entry name" value="Phosphoglycerate kinase"/>
    <property type="match status" value="1"/>
</dbReference>
<keyword evidence="6" id="KW-0067">ATP-binding</keyword>
<organism evidence="10">
    <name type="scientific">freshwater metagenome</name>
    <dbReference type="NCBI Taxonomy" id="449393"/>
    <lineage>
        <taxon>unclassified sequences</taxon>
        <taxon>metagenomes</taxon>
        <taxon>ecological metagenomes</taxon>
    </lineage>
</organism>
<dbReference type="EMBL" id="CAEZYK010000057">
    <property type="protein sequence ID" value="CAB4726842.1"/>
    <property type="molecule type" value="Genomic_DNA"/>
</dbReference>
<evidence type="ECO:0000256" key="1">
    <source>
        <dbReference type="ARBA" id="ARBA00000642"/>
    </source>
</evidence>
<dbReference type="PRINTS" id="PR00477">
    <property type="entry name" value="PHGLYCKINASE"/>
</dbReference>
<dbReference type="Pfam" id="PF00162">
    <property type="entry name" value="PGK"/>
    <property type="match status" value="1"/>
</dbReference>
<dbReference type="HAMAP" id="MF_00145">
    <property type="entry name" value="Phosphoglyc_kinase"/>
    <property type="match status" value="1"/>
</dbReference>
<dbReference type="PANTHER" id="PTHR11406">
    <property type="entry name" value="PHOSPHOGLYCERATE KINASE"/>
    <property type="match status" value="1"/>
</dbReference>
<evidence type="ECO:0000256" key="4">
    <source>
        <dbReference type="ARBA" id="ARBA00022741"/>
    </source>
</evidence>
<proteinExistence type="inferred from homology"/>
<evidence type="ECO:0000256" key="3">
    <source>
        <dbReference type="ARBA" id="ARBA00022679"/>
    </source>
</evidence>
<reference evidence="10" key="1">
    <citation type="submission" date="2020-05" db="EMBL/GenBank/DDBJ databases">
        <authorList>
            <person name="Chiriac C."/>
            <person name="Salcher M."/>
            <person name="Ghai R."/>
            <person name="Kavagutti S V."/>
        </authorList>
    </citation>
    <scope>NUCLEOTIDE SEQUENCE</scope>
</reference>
<evidence type="ECO:0000256" key="5">
    <source>
        <dbReference type="ARBA" id="ARBA00022777"/>
    </source>
</evidence>
<keyword evidence="4" id="KW-0547">Nucleotide-binding</keyword>
<name>A0A6J7R9M6_9ZZZZ</name>
<dbReference type="EMBL" id="CAFBPQ010000026">
    <property type="protein sequence ID" value="CAB5025416.1"/>
    <property type="molecule type" value="Genomic_DNA"/>
</dbReference>
<dbReference type="GO" id="GO:0043531">
    <property type="term" value="F:ADP binding"/>
    <property type="evidence" value="ECO:0007669"/>
    <property type="project" value="TreeGrafter"/>
</dbReference>
<keyword evidence="5" id="KW-0418">Kinase</keyword>
<dbReference type="EMBL" id="CAFBMM010000003">
    <property type="protein sequence ID" value="CAB4896192.1"/>
    <property type="molecule type" value="Genomic_DNA"/>
</dbReference>
<dbReference type="PIRSF" id="PIRSF000724">
    <property type="entry name" value="Pgk"/>
    <property type="match status" value="1"/>
</dbReference>